<dbReference type="PROSITE" id="PS00506">
    <property type="entry name" value="BETA_AMYLASE_1"/>
    <property type="match status" value="1"/>
</dbReference>
<dbReference type="PANTHER" id="PTHR31352">
    <property type="entry name" value="BETA-AMYLASE 1, CHLOROPLASTIC"/>
    <property type="match status" value="1"/>
</dbReference>
<feature type="binding site" evidence="9">
    <location>
        <position position="64"/>
    </location>
    <ligand>
        <name>substrate</name>
    </ligand>
</feature>
<dbReference type="InterPro" id="IPR018238">
    <property type="entry name" value="Glyco_hydro_14_CS"/>
</dbReference>
<feature type="binding site" evidence="9">
    <location>
        <position position="309"/>
    </location>
    <ligand>
        <name>substrate</name>
    </ligand>
</feature>
<evidence type="ECO:0000256" key="8">
    <source>
        <dbReference type="PIRSR" id="PIRSR601554-1"/>
    </source>
</evidence>
<evidence type="ECO:0000256" key="2">
    <source>
        <dbReference type="ARBA" id="ARBA00005652"/>
    </source>
</evidence>
<feature type="binding site" evidence="9">
    <location>
        <position position="104"/>
    </location>
    <ligand>
        <name>substrate</name>
    </ligand>
</feature>
<reference evidence="11" key="1">
    <citation type="submission" date="2020-02" db="EMBL/GenBank/DDBJ databases">
        <authorList>
            <person name="Scholz U."/>
            <person name="Mascher M."/>
            <person name="Fiebig A."/>
        </authorList>
    </citation>
    <scope>NUCLEOTIDE SEQUENCE</scope>
</reference>
<feature type="active site" description="Proton donor" evidence="8">
    <location>
        <position position="197"/>
    </location>
</feature>
<comment type="catalytic activity">
    <reaction evidence="1 10">
        <text>Hydrolysis of (1-&gt;4)-alpha-D-glucosidic linkages in polysaccharides so as to remove successive maltose units from the non-reducing ends of the chains.</text>
        <dbReference type="EC" id="3.2.1.2"/>
    </reaction>
</comment>
<dbReference type="PRINTS" id="PR00842">
    <property type="entry name" value="GLHYDLASE14B"/>
</dbReference>
<gene>
    <name evidence="11" type="ORF">SI8410_04005179</name>
</gene>
<feature type="binding site" evidence="9">
    <location>
        <position position="351"/>
    </location>
    <ligand>
        <name>substrate</name>
    </ligand>
</feature>
<feature type="binding site" evidence="9">
    <location>
        <position position="112"/>
    </location>
    <ligand>
        <name>substrate</name>
    </ligand>
</feature>
<dbReference type="PANTHER" id="PTHR31352:SF40">
    <property type="entry name" value="BETA-AMYLASE 6"/>
    <property type="match status" value="1"/>
</dbReference>
<organism evidence="11 12">
    <name type="scientific">Spirodela intermedia</name>
    <name type="common">Intermediate duckweed</name>
    <dbReference type="NCBI Taxonomy" id="51605"/>
    <lineage>
        <taxon>Eukaryota</taxon>
        <taxon>Viridiplantae</taxon>
        <taxon>Streptophyta</taxon>
        <taxon>Embryophyta</taxon>
        <taxon>Tracheophyta</taxon>
        <taxon>Spermatophyta</taxon>
        <taxon>Magnoliopsida</taxon>
        <taxon>Liliopsida</taxon>
        <taxon>Araceae</taxon>
        <taxon>Lemnoideae</taxon>
        <taxon>Spirodela</taxon>
    </lineage>
</organism>
<feature type="active site" description="Proton acceptor" evidence="8">
    <location>
        <position position="389"/>
    </location>
</feature>
<keyword evidence="6 10" id="KW-0326">Glycosidase</keyword>
<dbReference type="Gene3D" id="3.20.20.80">
    <property type="entry name" value="Glycosidases"/>
    <property type="match status" value="1"/>
</dbReference>
<evidence type="ECO:0000256" key="7">
    <source>
        <dbReference type="ARBA" id="ARBA00023326"/>
    </source>
</evidence>
<keyword evidence="5 10" id="KW-0119">Carbohydrate metabolism</keyword>
<protein>
    <recommendedName>
        <fullName evidence="3 10">Beta-amylase</fullName>
        <ecNumber evidence="3 10">3.2.1.2</ecNumber>
    </recommendedName>
</protein>
<dbReference type="InterPro" id="IPR017853">
    <property type="entry name" value="GH"/>
</dbReference>
<dbReference type="EMBL" id="LR746267">
    <property type="protein sequence ID" value="CAA7394518.1"/>
    <property type="molecule type" value="Genomic_DNA"/>
</dbReference>
<feature type="binding site" evidence="9">
    <location>
        <begin position="390"/>
        <end position="391"/>
    </location>
    <ligand>
        <name>substrate</name>
    </ligand>
</feature>
<dbReference type="OrthoDB" id="1660156at2759"/>
<evidence type="ECO:0000256" key="3">
    <source>
        <dbReference type="ARBA" id="ARBA00012594"/>
    </source>
</evidence>
<evidence type="ECO:0000256" key="10">
    <source>
        <dbReference type="RuleBase" id="RU000509"/>
    </source>
</evidence>
<dbReference type="Pfam" id="PF01373">
    <property type="entry name" value="Glyco_hydro_14"/>
    <property type="match status" value="1"/>
</dbReference>
<dbReference type="InterPro" id="IPR001554">
    <property type="entry name" value="Glyco_hydro_14"/>
</dbReference>
<keyword evidence="4 10" id="KW-0378">Hydrolase</keyword>
<dbReference type="FunFam" id="3.20.20.80:FF:000066">
    <property type="entry name" value="Beta-amylase"/>
    <property type="match status" value="1"/>
</dbReference>
<keyword evidence="12" id="KW-1185">Reference proteome</keyword>
<feature type="binding site" evidence="9">
    <location>
        <position position="304"/>
    </location>
    <ligand>
        <name>substrate</name>
    </ligand>
</feature>
<dbReference type="GO" id="GO:0000272">
    <property type="term" value="P:polysaccharide catabolic process"/>
    <property type="evidence" value="ECO:0007669"/>
    <property type="project" value="UniProtKB-KW"/>
</dbReference>
<proteinExistence type="inferred from homology"/>
<evidence type="ECO:0000313" key="11">
    <source>
        <dbReference type="EMBL" id="CAA7394518.1"/>
    </source>
</evidence>
<dbReference type="InterPro" id="IPR001371">
    <property type="entry name" value="Glyco_hydro_14B_pln"/>
</dbReference>
<dbReference type="Proteomes" id="UP000663760">
    <property type="component" value="Chromosome 4"/>
</dbReference>
<dbReference type="AlphaFoldDB" id="A0A7I8KBS3"/>
<evidence type="ECO:0000313" key="12">
    <source>
        <dbReference type="Proteomes" id="UP000663760"/>
    </source>
</evidence>
<feature type="binding site" evidence="9">
    <location>
        <position position="429"/>
    </location>
    <ligand>
        <name>substrate</name>
    </ligand>
</feature>
<dbReference type="GO" id="GO:0016161">
    <property type="term" value="F:beta-amylase activity"/>
    <property type="evidence" value="ECO:0007669"/>
    <property type="project" value="UniProtKB-EC"/>
</dbReference>
<comment type="similarity">
    <text evidence="2 10">Belongs to the glycosyl hydrolase 14 family.</text>
</comment>
<accession>A0A7I8KBS3</accession>
<name>A0A7I8KBS3_SPIIN</name>
<evidence type="ECO:0000256" key="5">
    <source>
        <dbReference type="ARBA" id="ARBA00023277"/>
    </source>
</evidence>
<keyword evidence="7 10" id="KW-0624">Polysaccharide degradation</keyword>
<evidence type="ECO:0000256" key="9">
    <source>
        <dbReference type="PIRSR" id="PIRSR601554-2"/>
    </source>
</evidence>
<evidence type="ECO:0000256" key="4">
    <source>
        <dbReference type="ARBA" id="ARBA00022801"/>
    </source>
</evidence>
<evidence type="ECO:0000256" key="1">
    <source>
        <dbReference type="ARBA" id="ARBA00000546"/>
    </source>
</evidence>
<evidence type="ECO:0000256" key="6">
    <source>
        <dbReference type="ARBA" id="ARBA00023295"/>
    </source>
</evidence>
<dbReference type="SUPFAM" id="SSF51445">
    <property type="entry name" value="(Trans)glycosidases"/>
    <property type="match status" value="1"/>
</dbReference>
<sequence length="505" mass="56942">MATAVATAPTVTSETNNLLANYVPVYVMLPLGVVNYDNVLENADDLRANLKKLKEAGVDGIMVDVWWGIIEKNGPKQYEWGPYMSLFELVVEVGLKIQAIMSFHQCGGNVGDAVNIPLPPWVTAVADSNPDIFYTNRRGTRNPEYLTIGVDNERLFHGRTPVEMYRDFMVSFREAAKSYLIAGKISDVEVGLGPAGELRFPSYPQSQEWVFPGIGEFQCYDKYLVEQFAVAARKHGQPKWQLPANAGEYNDTPSDTEFFTTEYESAYGKFFLAWYSNLLLQHADQVLEEATKIFLGLKVKLAAKVSGIHWWYRDASHAAELTAGYYNLTDRNGYGPIARVLKRHEAILNFTCVEMRNTEQSDSAMSAPEQLVQQVLSAGWREGIEVAAENALNRYDKYAYNQILKNARPNGVNKNGRPKLRILAMTYLRLTDDLMETDNLALFTIFVKNMHAGLDYHSNAQDFYSPVKPLAPSKPRMTIDYILEATKPVDPYPFDEKTDMPVAEE</sequence>
<dbReference type="PRINTS" id="PR00750">
    <property type="entry name" value="BETAAMYLASE"/>
</dbReference>
<dbReference type="EC" id="3.2.1.2" evidence="3 10"/>